<reference evidence="2 3" key="1">
    <citation type="journal article" date="2016" name="Sci. Rep.">
        <title>Comparative genomics and functional analysis of the 936 group of lactococcal Siphoviridae phages.</title>
        <authorList>
            <person name="Murphy J."/>
            <person name="Bottacini F."/>
            <person name="Mahony J."/>
            <person name="Kelleher P."/>
            <person name="Neve H."/>
            <person name="Zomer A."/>
            <person name="Nauta A."/>
            <person name="van Sinderen D."/>
        </authorList>
    </citation>
    <scope>NUCLEOTIDE SEQUENCE [LARGE SCALE GENOMIC DNA]</scope>
</reference>
<protein>
    <submittedName>
        <fullName evidence="2">HNH endonuclease</fullName>
    </submittedName>
</protein>
<dbReference type="Gene3D" id="3.90.75.20">
    <property type="match status" value="1"/>
</dbReference>
<gene>
    <name evidence="2" type="ORF">Phi42_50</name>
</gene>
<sequence length="131" mass="14779">MKKHRVIMEAFYGKSDLTVDHIDGDKDNNSLKNLEYVSNAENMRRSFKTGLHKNGIKQMTEKQKKKVLWNGKIYDSQQELSLSLGLSKGACTMAIKRGSKLSGFIPIQLTKESAQAFLDLAKEQGKVTENE</sequence>
<dbReference type="InterPro" id="IPR044925">
    <property type="entry name" value="His-Me_finger_sf"/>
</dbReference>
<dbReference type="Pfam" id="PF13392">
    <property type="entry name" value="HNH_3"/>
    <property type="match status" value="1"/>
</dbReference>
<name>A0A126HC45_9CAUD</name>
<organism evidence="2 3">
    <name type="scientific">Lactococcus phage 936 group phage Phi4.2</name>
    <dbReference type="NCBI Taxonomy" id="1636566"/>
    <lineage>
        <taxon>Viruses</taxon>
        <taxon>Duplodnaviria</taxon>
        <taxon>Heunggongvirae</taxon>
        <taxon>Uroviricota</taxon>
        <taxon>Caudoviricetes</taxon>
        <taxon>Skunavirus</taxon>
        <taxon>Skunavirus sv42</taxon>
    </lineage>
</organism>
<dbReference type="Proteomes" id="UP000223626">
    <property type="component" value="Segment"/>
</dbReference>
<proteinExistence type="predicted"/>
<evidence type="ECO:0000259" key="1">
    <source>
        <dbReference type="Pfam" id="PF13392"/>
    </source>
</evidence>
<feature type="domain" description="HNH nuclease" evidence="1">
    <location>
        <begin position="2"/>
        <end position="44"/>
    </location>
</feature>
<keyword evidence="2" id="KW-0378">Hydrolase</keyword>
<keyword evidence="3" id="KW-1185">Reference proteome</keyword>
<dbReference type="EMBL" id="KP793123">
    <property type="protein sequence ID" value="ALM64165.1"/>
    <property type="molecule type" value="Genomic_DNA"/>
</dbReference>
<keyword evidence="2" id="KW-0540">Nuclease</keyword>
<accession>A0A126HC45</accession>
<dbReference type="GO" id="GO:0004519">
    <property type="term" value="F:endonuclease activity"/>
    <property type="evidence" value="ECO:0007669"/>
    <property type="project" value="UniProtKB-KW"/>
</dbReference>
<evidence type="ECO:0000313" key="2">
    <source>
        <dbReference type="EMBL" id="ALM64165.1"/>
    </source>
</evidence>
<keyword evidence="2" id="KW-0255">Endonuclease</keyword>
<dbReference type="InterPro" id="IPR003615">
    <property type="entry name" value="HNH_nuc"/>
</dbReference>
<dbReference type="CDD" id="cd00085">
    <property type="entry name" value="HNHc"/>
    <property type="match status" value="1"/>
</dbReference>
<dbReference type="SUPFAM" id="SSF54060">
    <property type="entry name" value="His-Me finger endonucleases"/>
    <property type="match status" value="1"/>
</dbReference>
<evidence type="ECO:0000313" key="3">
    <source>
        <dbReference type="Proteomes" id="UP000223626"/>
    </source>
</evidence>